<evidence type="ECO:0000259" key="2">
    <source>
        <dbReference type="PROSITE" id="PS50279"/>
    </source>
</evidence>
<name>A0A8C4SK70_ERPCA</name>
<dbReference type="GeneTree" id="ENSGT01090000260278"/>
<organism evidence="3 4">
    <name type="scientific">Erpetoichthys calabaricus</name>
    <name type="common">Rope fish</name>
    <name type="synonym">Calamoichthys calabaricus</name>
    <dbReference type="NCBI Taxonomy" id="27687"/>
    <lineage>
        <taxon>Eukaryota</taxon>
        <taxon>Metazoa</taxon>
        <taxon>Chordata</taxon>
        <taxon>Craniata</taxon>
        <taxon>Vertebrata</taxon>
        <taxon>Euteleostomi</taxon>
        <taxon>Actinopterygii</taxon>
        <taxon>Polypteriformes</taxon>
        <taxon>Polypteridae</taxon>
        <taxon>Erpetoichthys</taxon>
    </lineage>
</organism>
<proteinExistence type="predicted"/>
<accession>A0A8C4SK70</accession>
<dbReference type="PANTHER" id="PTHR10083">
    <property type="entry name" value="KUNITZ-TYPE PROTEASE INHIBITOR-RELATED"/>
    <property type="match status" value="1"/>
</dbReference>
<keyword evidence="4" id="KW-1185">Reference proteome</keyword>
<dbReference type="InterPro" id="IPR002223">
    <property type="entry name" value="Kunitz_BPTI"/>
</dbReference>
<feature type="domain" description="BPTI/Kunitz inhibitor" evidence="2">
    <location>
        <begin position="6"/>
        <end position="56"/>
    </location>
</feature>
<dbReference type="PRINTS" id="PR00759">
    <property type="entry name" value="BASICPTASE"/>
</dbReference>
<dbReference type="FunFam" id="4.10.410.10:FF:000020">
    <property type="entry name" value="Collagen, type VI, alpha 3"/>
    <property type="match status" value="1"/>
</dbReference>
<dbReference type="AlphaFoldDB" id="A0A8C4SK70"/>
<dbReference type="GO" id="GO:0005615">
    <property type="term" value="C:extracellular space"/>
    <property type="evidence" value="ECO:0007669"/>
    <property type="project" value="TreeGrafter"/>
</dbReference>
<reference evidence="3" key="3">
    <citation type="submission" date="2025-09" db="UniProtKB">
        <authorList>
            <consortium name="Ensembl"/>
        </authorList>
    </citation>
    <scope>IDENTIFICATION</scope>
</reference>
<dbReference type="InterPro" id="IPR020901">
    <property type="entry name" value="Prtase_inh_Kunz-CS"/>
</dbReference>
<dbReference type="Gene3D" id="4.10.410.10">
    <property type="entry name" value="Pancreatic trypsin inhibitor Kunitz domain"/>
    <property type="match status" value="1"/>
</dbReference>
<evidence type="ECO:0000313" key="4">
    <source>
        <dbReference type="Proteomes" id="UP000694620"/>
    </source>
</evidence>
<protein>
    <recommendedName>
        <fullName evidence="2">BPTI/Kunitz inhibitor domain-containing protein</fullName>
    </recommendedName>
</protein>
<dbReference type="Pfam" id="PF00014">
    <property type="entry name" value="Kunitz_BPTI"/>
    <property type="match status" value="1"/>
</dbReference>
<dbReference type="PROSITE" id="PS50279">
    <property type="entry name" value="BPTI_KUNITZ_2"/>
    <property type="match status" value="1"/>
</dbReference>
<dbReference type="Proteomes" id="UP000694620">
    <property type="component" value="Chromosome 13"/>
</dbReference>
<dbReference type="SUPFAM" id="SSF57362">
    <property type="entry name" value="BPTI-like"/>
    <property type="match status" value="1"/>
</dbReference>
<evidence type="ECO:0000256" key="1">
    <source>
        <dbReference type="ARBA" id="ARBA00023157"/>
    </source>
</evidence>
<dbReference type="PROSITE" id="PS00280">
    <property type="entry name" value="BPTI_KUNITZ_1"/>
    <property type="match status" value="1"/>
</dbReference>
<reference evidence="3" key="2">
    <citation type="submission" date="2025-08" db="UniProtKB">
        <authorList>
            <consortium name="Ensembl"/>
        </authorList>
    </citation>
    <scope>IDENTIFICATION</scope>
</reference>
<dbReference type="Ensembl" id="ENSECRT00000019259.1">
    <property type="protein sequence ID" value="ENSECRP00000018868.1"/>
    <property type="gene ID" value="ENSECRG00000012623.1"/>
</dbReference>
<reference evidence="3" key="1">
    <citation type="submission" date="2021-06" db="EMBL/GenBank/DDBJ databases">
        <authorList>
            <consortium name="Wellcome Sanger Institute Data Sharing"/>
        </authorList>
    </citation>
    <scope>NUCLEOTIDE SEQUENCE [LARGE SCALE GENOMIC DNA]</scope>
</reference>
<dbReference type="InterPro" id="IPR036880">
    <property type="entry name" value="Kunitz_BPTI_sf"/>
</dbReference>
<dbReference type="PANTHER" id="PTHR10083:SF375">
    <property type="entry name" value="BPTI_KUNITZ INHIBITOR DOMAIN-CONTAINING PROTEIN"/>
    <property type="match status" value="1"/>
</dbReference>
<sequence length="60" mass="6875">QPDKRCTEVLHQGNCRSYVVKWYYDSTANSCAQFWYGGCGGSGNRFDSELECRQLCVKTK</sequence>
<evidence type="ECO:0000313" key="3">
    <source>
        <dbReference type="Ensembl" id="ENSECRP00000018868.1"/>
    </source>
</evidence>
<dbReference type="GO" id="GO:0004867">
    <property type="term" value="F:serine-type endopeptidase inhibitor activity"/>
    <property type="evidence" value="ECO:0007669"/>
    <property type="project" value="InterPro"/>
</dbReference>
<keyword evidence="1" id="KW-1015">Disulfide bond</keyword>
<dbReference type="InterPro" id="IPR050098">
    <property type="entry name" value="TFPI/VKTCI-like"/>
</dbReference>
<dbReference type="SMART" id="SM00131">
    <property type="entry name" value="KU"/>
    <property type="match status" value="1"/>
</dbReference>